<dbReference type="Proteomes" id="UP000586031">
    <property type="component" value="Unassembled WGS sequence"/>
</dbReference>
<dbReference type="EMBL" id="DUHE01000087">
    <property type="protein sequence ID" value="HII83806.1"/>
    <property type="molecule type" value="Genomic_DNA"/>
</dbReference>
<sequence length="208" mass="22477">MITEMENNKVAGGQVTLVGLGRLGIRTGLNLTQVHRGGPAKITAIDSQRISEGDIIFKILGGKTGQYKVDLLYDLKGLKEVEPIREDIAIKNLDLIGGDVVCVEIAGGNTIPTTAAIIKRAHEVGASTISTAGVFGMGNETVKVMDISHADKNNPVAYELRKEGINNNHTIITTGKFIRDQEPITPYVMDEIARKMTTEILKNLQGIK</sequence>
<gene>
    <name evidence="1" type="ORF">HA271_02965</name>
</gene>
<comment type="caution">
    <text evidence="1">The sequence shown here is derived from an EMBL/GenBank/DDBJ whole genome shotgun (WGS) entry which is preliminary data.</text>
</comment>
<dbReference type="AlphaFoldDB" id="A0A7J4TH99"/>
<evidence type="ECO:0000313" key="1">
    <source>
        <dbReference type="EMBL" id="HII83806.1"/>
    </source>
</evidence>
<evidence type="ECO:0008006" key="3">
    <source>
        <dbReference type="Google" id="ProtNLM"/>
    </source>
</evidence>
<dbReference type="PIRSF" id="PIRSF006529">
    <property type="entry name" value="UCP006529_dinclt"/>
    <property type="match status" value="1"/>
</dbReference>
<protein>
    <recommendedName>
        <fullName evidence="3">Thiamine biosynthesis protein ThiF</fullName>
    </recommendedName>
</protein>
<proteinExistence type="predicted"/>
<dbReference type="InterPro" id="IPR012028">
    <property type="entry name" value="UCP006529_dinclt"/>
</dbReference>
<organism evidence="1 2">
    <name type="scientific">Methanobacterium subterraneum</name>
    <dbReference type="NCBI Taxonomy" id="59277"/>
    <lineage>
        <taxon>Archaea</taxon>
        <taxon>Methanobacteriati</taxon>
        <taxon>Methanobacteriota</taxon>
        <taxon>Methanomada group</taxon>
        <taxon>Methanobacteria</taxon>
        <taxon>Methanobacteriales</taxon>
        <taxon>Methanobacteriaceae</taxon>
        <taxon>Methanobacterium</taxon>
    </lineage>
</organism>
<name>A0A7J4TH99_9EURY</name>
<evidence type="ECO:0000313" key="2">
    <source>
        <dbReference type="Proteomes" id="UP000586031"/>
    </source>
</evidence>
<reference evidence="2" key="1">
    <citation type="journal article" date="2020" name="bioRxiv">
        <title>A rank-normalized archaeal taxonomy based on genome phylogeny resolves widespread incomplete and uneven classifications.</title>
        <authorList>
            <person name="Rinke C."/>
            <person name="Chuvochina M."/>
            <person name="Mussig A.J."/>
            <person name="Chaumeil P.-A."/>
            <person name="Waite D.W."/>
            <person name="Whitman W.B."/>
            <person name="Parks D.H."/>
            <person name="Hugenholtz P."/>
        </authorList>
    </citation>
    <scope>NUCLEOTIDE SEQUENCE [LARGE SCALE GENOMIC DNA]</scope>
</reference>
<accession>A0A7J4TH99</accession>
<dbReference type="Gene3D" id="3.40.50.720">
    <property type="entry name" value="NAD(P)-binding Rossmann-like Domain"/>
    <property type="match status" value="1"/>
</dbReference>